<dbReference type="InterPro" id="IPR045179">
    <property type="entry name" value="YgfZ/GcvT"/>
</dbReference>
<dbReference type="InterPro" id="IPR017703">
    <property type="entry name" value="YgfZ/GCV_T_CS"/>
</dbReference>
<feature type="domain" description="Cysteine-rich DPF motif" evidence="4">
    <location>
        <begin position="399"/>
        <end position="490"/>
    </location>
</feature>
<dbReference type="Gene3D" id="3.30.1360.120">
    <property type="entry name" value="Probable tRNA modification gtpase trme, domain 1"/>
    <property type="match status" value="1"/>
</dbReference>
<keyword evidence="3" id="KW-0496">Mitochondrion</keyword>
<dbReference type="PANTHER" id="PTHR22602:SF0">
    <property type="entry name" value="TRANSFERASE CAF17, MITOCHONDRIAL-RELATED"/>
    <property type="match status" value="1"/>
</dbReference>
<comment type="caution">
    <text evidence="6">The sequence shown here is derived from an EMBL/GenBank/DDBJ whole genome shotgun (WGS) entry which is preliminary data.</text>
</comment>
<dbReference type="Pfam" id="PF25455">
    <property type="entry name" value="Beta-barrel_CAF17_C"/>
    <property type="match status" value="1"/>
</dbReference>
<dbReference type="NCBIfam" id="TIGR03317">
    <property type="entry name" value="ygfZ_signature"/>
    <property type="match status" value="1"/>
</dbReference>
<evidence type="ECO:0000259" key="5">
    <source>
        <dbReference type="Pfam" id="PF25455"/>
    </source>
</evidence>
<dbReference type="AlphaFoldDB" id="A0AA39KK61"/>
<evidence type="ECO:0000313" key="6">
    <source>
        <dbReference type="EMBL" id="KAK0164352.1"/>
    </source>
</evidence>
<accession>A0AA39KK61</accession>
<dbReference type="Pfam" id="PF10170">
    <property type="entry name" value="C6_DPF"/>
    <property type="match status" value="1"/>
</dbReference>
<evidence type="ECO:0000259" key="4">
    <source>
        <dbReference type="Pfam" id="PF10170"/>
    </source>
</evidence>
<dbReference type="GO" id="GO:0016226">
    <property type="term" value="P:iron-sulfur cluster assembly"/>
    <property type="evidence" value="ECO:0007669"/>
    <property type="project" value="TreeGrafter"/>
</dbReference>
<dbReference type="InterPro" id="IPR027266">
    <property type="entry name" value="TrmE/GcvT-like"/>
</dbReference>
<dbReference type="PANTHER" id="PTHR22602">
    <property type="entry name" value="TRANSFERASE CAF17, MITOCHONDRIAL-RELATED"/>
    <property type="match status" value="1"/>
</dbReference>
<dbReference type="Proteomes" id="UP001168990">
    <property type="component" value="Unassembled WGS sequence"/>
</dbReference>
<proteinExistence type="predicted"/>
<dbReference type="EMBL" id="JAQQBS010001422">
    <property type="protein sequence ID" value="KAK0164352.1"/>
    <property type="molecule type" value="Genomic_DNA"/>
</dbReference>
<dbReference type="SUPFAM" id="SSF103025">
    <property type="entry name" value="Folate-binding domain"/>
    <property type="match status" value="1"/>
</dbReference>
<evidence type="ECO:0000256" key="3">
    <source>
        <dbReference type="ARBA" id="ARBA00023128"/>
    </source>
</evidence>
<gene>
    <name evidence="6" type="ORF">PV328_002990</name>
</gene>
<dbReference type="GO" id="GO:0005759">
    <property type="term" value="C:mitochondrial matrix"/>
    <property type="evidence" value="ECO:0007669"/>
    <property type="project" value="TreeGrafter"/>
</dbReference>
<keyword evidence="2" id="KW-0809">Transit peptide</keyword>
<protein>
    <submittedName>
        <fullName evidence="6">Uncharacterized protein</fullName>
    </submittedName>
</protein>
<keyword evidence="7" id="KW-1185">Reference proteome</keyword>
<dbReference type="PRINTS" id="PR01995">
    <property type="entry name" value="UPF0595"/>
</dbReference>
<evidence type="ECO:0000256" key="2">
    <source>
        <dbReference type="ARBA" id="ARBA00022946"/>
    </source>
</evidence>
<comment type="subcellular location">
    <subcellularLocation>
        <location evidence="1">Mitochondrion</location>
    </subcellularLocation>
</comment>
<name>A0AA39KK61_9HYME</name>
<organism evidence="6 7">
    <name type="scientific">Microctonus aethiopoides</name>
    <dbReference type="NCBI Taxonomy" id="144406"/>
    <lineage>
        <taxon>Eukaryota</taxon>
        <taxon>Metazoa</taxon>
        <taxon>Ecdysozoa</taxon>
        <taxon>Arthropoda</taxon>
        <taxon>Hexapoda</taxon>
        <taxon>Insecta</taxon>
        <taxon>Pterygota</taxon>
        <taxon>Neoptera</taxon>
        <taxon>Endopterygota</taxon>
        <taxon>Hymenoptera</taxon>
        <taxon>Apocrita</taxon>
        <taxon>Ichneumonoidea</taxon>
        <taxon>Braconidae</taxon>
        <taxon>Euphorinae</taxon>
        <taxon>Microctonus</taxon>
    </lineage>
</organism>
<reference evidence="6" key="1">
    <citation type="journal article" date="2023" name="bioRxiv">
        <title>Scaffold-level genome assemblies of two parasitoid biocontrol wasps reveal the parthenogenesis mechanism and an associated novel virus.</title>
        <authorList>
            <person name="Inwood S."/>
            <person name="Skelly J."/>
            <person name="Guhlin J."/>
            <person name="Harrop T."/>
            <person name="Goldson S."/>
            <person name="Dearden P."/>
        </authorList>
    </citation>
    <scope>NUCLEOTIDE SEQUENCE</scope>
    <source>
        <strain evidence="6">Irish</strain>
        <tissue evidence="6">Whole body</tissue>
    </source>
</reference>
<reference evidence="6" key="2">
    <citation type="submission" date="2023-03" db="EMBL/GenBank/DDBJ databases">
        <authorList>
            <person name="Inwood S.N."/>
            <person name="Skelly J.G."/>
            <person name="Guhlin J."/>
            <person name="Harrop T.W.R."/>
            <person name="Goldson S.G."/>
            <person name="Dearden P.K."/>
        </authorList>
    </citation>
    <scope>NUCLEOTIDE SEQUENCE</scope>
    <source>
        <strain evidence="6">Irish</strain>
        <tissue evidence="6">Whole body</tissue>
    </source>
</reference>
<feature type="domain" description="CAF17 C-terminal" evidence="5">
    <location>
        <begin position="292"/>
        <end position="362"/>
    </location>
</feature>
<dbReference type="InterPro" id="IPR018785">
    <property type="entry name" value="CDPF1_dom"/>
</dbReference>
<sequence>MIMISRMHLFQRGQCPFYLFTSIEKCWNIQKQSLRDNCTTSKLKALEYLHNRSLLHVKGKESLDFLQGLITNDMRHFEDGIANIYTLFLNIKGRVLYDSIIYKGLDDDTFYIECDNKIINDLENYLKRYRIRRKIDIESLSEKMKVWAVFDSSLTSHNVISKQETTKTTLEGQIFPCGILNNKSNKLIDDIIIYEDPRIRKFSLRILSHANVTEDKIIKNLNSGVLIDDKKLNNYREFRYKLGIGEGIEDLPPGKALPLEINCDYLHGVSFHKGCYIGQELTARTHHTGVVRKRLMPLIFNEKLEKNFNYDENIVNEGGKIVGKFRGVVGNYGLGLMRVTESMNSESLSTLNYSLKIVKPCWGEAGGSSKIISNDSENAGGKSNLKSETETKRDLGGTFRCEFCSLVEHYHYKGLKPPFARDILFNENCYIMKDPFSLPNKGEVLILGGDCSICNKSVCLDCSIFYTKRFCQECVAKNIDNLPSQLKNKMKHFITKAEL</sequence>
<dbReference type="InterPro" id="IPR057460">
    <property type="entry name" value="CAF17_C"/>
</dbReference>
<evidence type="ECO:0000313" key="7">
    <source>
        <dbReference type="Proteomes" id="UP001168990"/>
    </source>
</evidence>
<evidence type="ECO:0000256" key="1">
    <source>
        <dbReference type="ARBA" id="ARBA00004173"/>
    </source>
</evidence>